<organism evidence="1 2">
    <name type="scientific">Petralouisia muris</name>
    <dbReference type="NCBI Taxonomy" id="3032872"/>
    <lineage>
        <taxon>Bacteria</taxon>
        <taxon>Bacillati</taxon>
        <taxon>Bacillota</taxon>
        <taxon>Clostridia</taxon>
        <taxon>Lachnospirales</taxon>
        <taxon>Lachnospiraceae</taxon>
        <taxon>Petralouisia</taxon>
    </lineage>
</organism>
<dbReference type="EMBL" id="SRYA01000013">
    <property type="protein sequence ID" value="TGY96762.1"/>
    <property type="molecule type" value="Genomic_DNA"/>
</dbReference>
<gene>
    <name evidence="1" type="ORF">E5329_08325</name>
</gene>
<dbReference type="Proteomes" id="UP000304953">
    <property type="component" value="Unassembled WGS sequence"/>
</dbReference>
<accession>A0AC61RXM4</accession>
<proteinExistence type="predicted"/>
<evidence type="ECO:0000313" key="1">
    <source>
        <dbReference type="EMBL" id="TGY96762.1"/>
    </source>
</evidence>
<protein>
    <submittedName>
        <fullName evidence="1">Serine/threonine protein phosphatase</fullName>
    </submittedName>
</protein>
<keyword evidence="2" id="KW-1185">Reference proteome</keyword>
<reference evidence="1" key="1">
    <citation type="submission" date="2019-04" db="EMBL/GenBank/DDBJ databases">
        <title>Microbes associate with the intestines of laboratory mice.</title>
        <authorList>
            <person name="Navarre W."/>
            <person name="Wong E."/>
            <person name="Huang K."/>
            <person name="Tropini C."/>
            <person name="Ng K."/>
            <person name="Yu B."/>
        </authorList>
    </citation>
    <scope>NUCLEOTIDE SEQUENCE</scope>
    <source>
        <strain evidence="1">NM01_1-7b</strain>
    </source>
</reference>
<comment type="caution">
    <text evidence="1">The sequence shown here is derived from an EMBL/GenBank/DDBJ whole genome shotgun (WGS) entry which is preliminary data.</text>
</comment>
<evidence type="ECO:0000313" key="2">
    <source>
        <dbReference type="Proteomes" id="UP000304953"/>
    </source>
</evidence>
<sequence length="297" mass="35130">MNRTEKKLNQAYENALCIPIHMGSRIVLMSDCHRGVGNWGDNFQPNQNLFFAALQYYNRRNFTYIELGDGDELWENRNLQEIVRIHSNQFWIMGELYKNQRFYMIYGNHDRKKEQEKYFQTKCHSYYCESEKCEKILFPDMKVYEAIRLIETCSKTELFLVHGHQGDLWNDTLWKITRFLVRYLWRPLELAGCNDPTSAAKNYRKKEKVEKRLAEWANKHKTLLVAGHTHRPAFPKPGDGYYFNDGSCVHPRCITALELERGTISLVKWSAKVREDNVIYIGRELLDGPEPLVEYGK</sequence>
<name>A0AC61RXM4_9FIRM</name>